<dbReference type="InterPro" id="IPR009291">
    <property type="entry name" value="Vps62"/>
</dbReference>
<dbReference type="EMBL" id="KL584827">
    <property type="protein sequence ID" value="KEQ65010.1"/>
    <property type="molecule type" value="Genomic_DNA"/>
</dbReference>
<accession>A0A074VW29</accession>
<dbReference type="RefSeq" id="XP_040882033.1">
    <property type="nucleotide sequence ID" value="XM_041020590.1"/>
</dbReference>
<evidence type="ECO:0008006" key="4">
    <source>
        <dbReference type="Google" id="ProtNLM"/>
    </source>
</evidence>
<dbReference type="InterPro" id="IPR053102">
    <property type="entry name" value="VPS_Associated"/>
</dbReference>
<dbReference type="GO" id="GO:0000329">
    <property type="term" value="C:fungal-type vacuole membrane"/>
    <property type="evidence" value="ECO:0007669"/>
    <property type="project" value="TreeGrafter"/>
</dbReference>
<dbReference type="STRING" id="1043003.A0A074VW29"/>
<dbReference type="PANTHER" id="PTHR48220">
    <property type="match status" value="1"/>
</dbReference>
<dbReference type="HOGENOM" id="CLU_024079_0_1_1"/>
<dbReference type="PANTHER" id="PTHR48220:SF1">
    <property type="entry name" value="VACUOLAR PROTEIN SORTING-ASSOCIATED PROTEIN 62-RELATED"/>
    <property type="match status" value="1"/>
</dbReference>
<evidence type="ECO:0000256" key="1">
    <source>
        <dbReference type="SAM" id="SignalP"/>
    </source>
</evidence>
<dbReference type="GO" id="GO:0006623">
    <property type="term" value="P:protein targeting to vacuole"/>
    <property type="evidence" value="ECO:0007669"/>
    <property type="project" value="TreeGrafter"/>
</dbReference>
<dbReference type="GeneID" id="63913963"/>
<feature type="chain" id="PRO_5001700940" description="Vacuolar protein sorting-associated protein 62" evidence="1">
    <location>
        <begin position="21"/>
        <end position="335"/>
    </location>
</feature>
<dbReference type="AlphaFoldDB" id="A0A074VW29"/>
<evidence type="ECO:0000313" key="3">
    <source>
        <dbReference type="Proteomes" id="UP000030672"/>
    </source>
</evidence>
<dbReference type="Pfam" id="PF06101">
    <property type="entry name" value="Vps62"/>
    <property type="match status" value="1"/>
</dbReference>
<keyword evidence="3" id="KW-1185">Reference proteome</keyword>
<sequence>MLSSFIFTALALLSVVPALAAPTGDLLKRAALPAYALTYAPYTYLQSGESWFPSDVATHVKHMSVEYNYKNVSTSVSLKTLDTFNSSTYLTSYDNVETNPAWLTSTYGKPNAKGYSAAPATIIAVEKEGFVDVFYFYFYSYNHGSLVLGSRVDNHVGDWEHSMIRFSTAGVPQNVYYSAHSNGSAYTYAAVQKVGVRPVVYSAAGSHANYATAGTQKIYPIVGNIVTDTTDAGFYWDVSQNYRGYYYDPSSNTVTNAGGADIGGTEQATETVDWLYWSGMWGDEQYPDSDKRQSCALGIDDLCHYQSGPTGPLTKNLGRTAVCQKEDGCTVQTSI</sequence>
<name>A0A074VW29_AURM1</name>
<evidence type="ECO:0000313" key="2">
    <source>
        <dbReference type="EMBL" id="KEQ65010.1"/>
    </source>
</evidence>
<reference evidence="2 3" key="1">
    <citation type="journal article" date="2014" name="BMC Genomics">
        <title>Genome sequencing of four Aureobasidium pullulans varieties: biotechnological potential, stress tolerance, and description of new species.</title>
        <authorList>
            <person name="Gostin Ar C."/>
            <person name="Ohm R.A."/>
            <person name="Kogej T."/>
            <person name="Sonjak S."/>
            <person name="Turk M."/>
            <person name="Zajc J."/>
            <person name="Zalar P."/>
            <person name="Grube M."/>
            <person name="Sun H."/>
            <person name="Han J."/>
            <person name="Sharma A."/>
            <person name="Chiniquy J."/>
            <person name="Ngan C.Y."/>
            <person name="Lipzen A."/>
            <person name="Barry K."/>
            <person name="Grigoriev I.V."/>
            <person name="Gunde-Cimerman N."/>
        </authorList>
    </citation>
    <scope>NUCLEOTIDE SEQUENCE [LARGE SCALE GENOMIC DNA]</scope>
    <source>
        <strain evidence="2 3">CBS 110374</strain>
    </source>
</reference>
<feature type="signal peptide" evidence="1">
    <location>
        <begin position="1"/>
        <end position="20"/>
    </location>
</feature>
<proteinExistence type="predicted"/>
<gene>
    <name evidence="2" type="ORF">M437DRAFT_42508</name>
</gene>
<dbReference type="Proteomes" id="UP000030672">
    <property type="component" value="Unassembled WGS sequence"/>
</dbReference>
<keyword evidence="1" id="KW-0732">Signal</keyword>
<protein>
    <recommendedName>
        <fullName evidence="4">Vacuolar protein sorting-associated protein 62</fullName>
    </recommendedName>
</protein>
<organism evidence="2 3">
    <name type="scientific">Aureobasidium melanogenum (strain CBS 110374)</name>
    <name type="common">Aureobasidium pullulans var. melanogenum</name>
    <dbReference type="NCBI Taxonomy" id="1043003"/>
    <lineage>
        <taxon>Eukaryota</taxon>
        <taxon>Fungi</taxon>
        <taxon>Dikarya</taxon>
        <taxon>Ascomycota</taxon>
        <taxon>Pezizomycotina</taxon>
        <taxon>Dothideomycetes</taxon>
        <taxon>Dothideomycetidae</taxon>
        <taxon>Dothideales</taxon>
        <taxon>Saccotheciaceae</taxon>
        <taxon>Aureobasidium</taxon>
    </lineage>
</organism>